<sequence>MSKSDIAESMAKRIKGWVLLNNPSWTDNELHEKRLVRKLDIFFASYLAVSSVVKYLDQTNIGNAYAVSGMQGDLELFGNQYNFFTTYFNIGYIIMIPISNFVINSVVRPSIWLPTLEIVWGILTGCLAAVHHYKAVCRYPVPFVAESLPDGLRFLIGFFEGCASSTNAVAMVLLLSWYLPTEVGKRIAVYNCAASIGGIFSGALQSALYRNLNGVGGLEGWRWLFVMNAIITVTVGLWGFLAIPDYPDRISPLVRRLWLNEQDEATALRRVGREGPRTPVGWKWNTLTSLVKRKELWAIYLAYTVLGQGQSGYVYFNLWLKSLLNPDGTKRYSVYQLNYIPMAGNGTMVVSLAISMILSDHFGTQWPISK</sequence>
<dbReference type="PANTHER" id="PTHR43791">
    <property type="entry name" value="PERMEASE-RELATED"/>
    <property type="match status" value="1"/>
</dbReference>
<feature type="transmembrane region" description="Helical" evidence="6">
    <location>
        <begin position="187"/>
        <end position="209"/>
    </location>
</feature>
<evidence type="ECO:0000256" key="1">
    <source>
        <dbReference type="ARBA" id="ARBA00004141"/>
    </source>
</evidence>
<dbReference type="InterPro" id="IPR011701">
    <property type="entry name" value="MFS"/>
</dbReference>
<evidence type="ECO:0000259" key="7">
    <source>
        <dbReference type="PROSITE" id="PS50850"/>
    </source>
</evidence>
<dbReference type="RefSeq" id="XP_062628960.1">
    <property type="nucleotide sequence ID" value="XM_062772976.1"/>
</dbReference>
<evidence type="ECO:0000256" key="6">
    <source>
        <dbReference type="SAM" id="Phobius"/>
    </source>
</evidence>
<dbReference type="EMBL" id="CP086717">
    <property type="protein sequence ID" value="WOO82928.1"/>
    <property type="molecule type" value="Genomic_DNA"/>
</dbReference>
<feature type="transmembrane region" description="Helical" evidence="6">
    <location>
        <begin position="297"/>
        <end position="319"/>
    </location>
</feature>
<feature type="transmembrane region" description="Helical" evidence="6">
    <location>
        <begin position="154"/>
        <end position="175"/>
    </location>
</feature>
<evidence type="ECO:0000313" key="8">
    <source>
        <dbReference type="EMBL" id="WOO82928.1"/>
    </source>
</evidence>
<evidence type="ECO:0000313" key="9">
    <source>
        <dbReference type="Proteomes" id="UP000827549"/>
    </source>
</evidence>
<evidence type="ECO:0000256" key="2">
    <source>
        <dbReference type="ARBA" id="ARBA00022448"/>
    </source>
</evidence>
<evidence type="ECO:0000256" key="3">
    <source>
        <dbReference type="ARBA" id="ARBA00022692"/>
    </source>
</evidence>
<keyword evidence="4 6" id="KW-1133">Transmembrane helix</keyword>
<dbReference type="Pfam" id="PF07690">
    <property type="entry name" value="MFS_1"/>
    <property type="match status" value="1"/>
</dbReference>
<gene>
    <name evidence="8" type="primary">FEN2_4</name>
    <name evidence="8" type="ORF">LOC62_04G006408</name>
</gene>
<feature type="transmembrane region" description="Helical" evidence="6">
    <location>
        <begin position="115"/>
        <end position="134"/>
    </location>
</feature>
<dbReference type="GO" id="GO:0016020">
    <property type="term" value="C:membrane"/>
    <property type="evidence" value="ECO:0007669"/>
    <property type="project" value="UniProtKB-SubCell"/>
</dbReference>
<keyword evidence="5 6" id="KW-0472">Membrane</keyword>
<feature type="transmembrane region" description="Helical" evidence="6">
    <location>
        <begin position="221"/>
        <end position="243"/>
    </location>
</feature>
<comment type="subcellular location">
    <subcellularLocation>
        <location evidence="1">Membrane</location>
        <topology evidence="1">Multi-pass membrane protein</topology>
    </subcellularLocation>
</comment>
<feature type="transmembrane region" description="Helical" evidence="6">
    <location>
        <begin position="339"/>
        <end position="358"/>
    </location>
</feature>
<keyword evidence="2" id="KW-0813">Transport</keyword>
<dbReference type="PROSITE" id="PS50850">
    <property type="entry name" value="MFS"/>
    <property type="match status" value="1"/>
</dbReference>
<keyword evidence="3 6" id="KW-0812">Transmembrane</keyword>
<feature type="transmembrane region" description="Helical" evidence="6">
    <location>
        <begin position="84"/>
        <end position="103"/>
    </location>
</feature>
<protein>
    <submittedName>
        <fullName evidence="8">Pantothenate transporter FEN2</fullName>
    </submittedName>
</protein>
<name>A0AAF0YG78_9TREE</name>
<accession>A0AAF0YG78</accession>
<organism evidence="8 9">
    <name type="scientific">Vanrija pseudolonga</name>
    <dbReference type="NCBI Taxonomy" id="143232"/>
    <lineage>
        <taxon>Eukaryota</taxon>
        <taxon>Fungi</taxon>
        <taxon>Dikarya</taxon>
        <taxon>Basidiomycota</taxon>
        <taxon>Agaricomycotina</taxon>
        <taxon>Tremellomycetes</taxon>
        <taxon>Trichosporonales</taxon>
        <taxon>Trichosporonaceae</taxon>
        <taxon>Vanrija</taxon>
    </lineage>
</organism>
<dbReference type="GeneID" id="87809631"/>
<reference evidence="8" key="1">
    <citation type="submission" date="2023-10" db="EMBL/GenBank/DDBJ databases">
        <authorList>
            <person name="Noh H."/>
        </authorList>
    </citation>
    <scope>NUCLEOTIDE SEQUENCE</scope>
    <source>
        <strain evidence="8">DUCC4014</strain>
    </source>
</reference>
<dbReference type="InterPro" id="IPR020846">
    <property type="entry name" value="MFS_dom"/>
</dbReference>
<proteinExistence type="predicted"/>
<dbReference type="InterPro" id="IPR036259">
    <property type="entry name" value="MFS_trans_sf"/>
</dbReference>
<dbReference type="Gene3D" id="1.20.1250.20">
    <property type="entry name" value="MFS general substrate transporter like domains"/>
    <property type="match status" value="1"/>
</dbReference>
<dbReference type="PANTHER" id="PTHR43791:SF64">
    <property type="entry name" value="MAJOR FACILITATOR SUPERFAMILY (MFS) PROFILE DOMAIN-CONTAINING PROTEIN"/>
    <property type="match status" value="1"/>
</dbReference>
<evidence type="ECO:0000256" key="5">
    <source>
        <dbReference type="ARBA" id="ARBA00023136"/>
    </source>
</evidence>
<dbReference type="SUPFAM" id="SSF103473">
    <property type="entry name" value="MFS general substrate transporter"/>
    <property type="match status" value="1"/>
</dbReference>
<evidence type="ECO:0000256" key="4">
    <source>
        <dbReference type="ARBA" id="ARBA00022989"/>
    </source>
</evidence>
<keyword evidence="9" id="KW-1185">Reference proteome</keyword>
<dbReference type="AlphaFoldDB" id="A0AAF0YG78"/>
<dbReference type="GO" id="GO:0022857">
    <property type="term" value="F:transmembrane transporter activity"/>
    <property type="evidence" value="ECO:0007669"/>
    <property type="project" value="InterPro"/>
</dbReference>
<dbReference type="Proteomes" id="UP000827549">
    <property type="component" value="Chromosome 4"/>
</dbReference>
<feature type="domain" description="Major facilitator superfamily (MFS) profile" evidence="7">
    <location>
        <begin position="43"/>
        <end position="370"/>
    </location>
</feature>